<evidence type="ECO:0000256" key="1">
    <source>
        <dbReference type="SAM" id="MobiDB-lite"/>
    </source>
</evidence>
<gene>
    <name evidence="2" type="ORF">pdam_00008208</name>
</gene>
<protein>
    <submittedName>
        <fullName evidence="2">Uncharacterized protein</fullName>
    </submittedName>
</protein>
<dbReference type="AlphaFoldDB" id="A0A3M6UTP8"/>
<proteinExistence type="predicted"/>
<dbReference type="OrthoDB" id="5989299at2759"/>
<evidence type="ECO:0000313" key="3">
    <source>
        <dbReference type="Proteomes" id="UP000275408"/>
    </source>
</evidence>
<evidence type="ECO:0000313" key="2">
    <source>
        <dbReference type="EMBL" id="RMX57073.1"/>
    </source>
</evidence>
<organism evidence="2 3">
    <name type="scientific">Pocillopora damicornis</name>
    <name type="common">Cauliflower coral</name>
    <name type="synonym">Millepora damicornis</name>
    <dbReference type="NCBI Taxonomy" id="46731"/>
    <lineage>
        <taxon>Eukaryota</taxon>
        <taxon>Metazoa</taxon>
        <taxon>Cnidaria</taxon>
        <taxon>Anthozoa</taxon>
        <taxon>Hexacorallia</taxon>
        <taxon>Scleractinia</taxon>
        <taxon>Astrocoeniina</taxon>
        <taxon>Pocilloporidae</taxon>
        <taxon>Pocillopora</taxon>
    </lineage>
</organism>
<dbReference type="Proteomes" id="UP000275408">
    <property type="component" value="Unassembled WGS sequence"/>
</dbReference>
<reference evidence="2 3" key="1">
    <citation type="journal article" date="2018" name="Sci. Rep.">
        <title>Comparative analysis of the Pocillopora damicornis genome highlights role of immune system in coral evolution.</title>
        <authorList>
            <person name="Cunning R."/>
            <person name="Bay R.A."/>
            <person name="Gillette P."/>
            <person name="Baker A.C."/>
            <person name="Traylor-Knowles N."/>
        </authorList>
    </citation>
    <scope>NUCLEOTIDE SEQUENCE [LARGE SCALE GENOMIC DNA]</scope>
    <source>
        <strain evidence="2">RSMAS</strain>
        <tissue evidence="2">Whole animal</tissue>
    </source>
</reference>
<accession>A0A3M6UTP8</accession>
<dbReference type="EMBL" id="RCHS01000744">
    <property type="protein sequence ID" value="RMX57073.1"/>
    <property type="molecule type" value="Genomic_DNA"/>
</dbReference>
<name>A0A3M6UTP8_POCDA</name>
<keyword evidence="3" id="KW-1185">Reference proteome</keyword>
<comment type="caution">
    <text evidence="2">The sequence shown here is derived from an EMBL/GenBank/DDBJ whole genome shotgun (WGS) entry which is preliminary data.</text>
</comment>
<sequence>MTNQALNMIFTESIIGISLNLISPFFTQIFPDACKLSIEESEATSPGVEETQPPDYNNTEHQLFKKAPKDNSCHTMVKTTTINTVTYCSTCSSGPESTGYGEE</sequence>
<feature type="region of interest" description="Disordered" evidence="1">
    <location>
        <begin position="41"/>
        <end position="60"/>
    </location>
</feature>